<evidence type="ECO:0000256" key="9">
    <source>
        <dbReference type="SAM" id="SignalP"/>
    </source>
</evidence>
<dbReference type="InterPro" id="IPR006685">
    <property type="entry name" value="MscS_channel_2nd"/>
</dbReference>
<feature type="transmembrane region" description="Helical" evidence="7">
    <location>
        <begin position="214"/>
        <end position="235"/>
    </location>
</feature>
<feature type="transmembrane region" description="Helical" evidence="7">
    <location>
        <begin position="255"/>
        <end position="280"/>
    </location>
</feature>
<dbReference type="SUPFAM" id="SSF50182">
    <property type="entry name" value="Sm-like ribonucleoproteins"/>
    <property type="match status" value="1"/>
</dbReference>
<dbReference type="EMBL" id="CP062699">
    <property type="protein sequence ID" value="QOJ90438.1"/>
    <property type="molecule type" value="Genomic_DNA"/>
</dbReference>
<feature type="transmembrane region" description="Helical" evidence="7">
    <location>
        <begin position="340"/>
        <end position="364"/>
    </location>
</feature>
<dbReference type="Proteomes" id="UP000593847">
    <property type="component" value="Chromosome"/>
</dbReference>
<keyword evidence="6 7" id="KW-0472">Membrane</keyword>
<keyword evidence="3" id="KW-1003">Cell membrane</keyword>
<evidence type="ECO:0000259" key="11">
    <source>
        <dbReference type="Pfam" id="PF21082"/>
    </source>
</evidence>
<feature type="transmembrane region" description="Helical" evidence="7">
    <location>
        <begin position="147"/>
        <end position="166"/>
    </location>
</feature>
<keyword evidence="7" id="KW-0407">Ion channel</keyword>
<keyword evidence="7" id="KW-0406">Ion transport</keyword>
<feature type="region of interest" description="Disordered" evidence="8">
    <location>
        <begin position="526"/>
        <end position="545"/>
    </location>
</feature>
<dbReference type="RefSeq" id="WP_192907468.1">
    <property type="nucleotide sequence ID" value="NZ_CP062699.1"/>
</dbReference>
<gene>
    <name evidence="12" type="ORF">ICN73_21590</name>
</gene>
<accession>A0A7L9GEH4</accession>
<keyword evidence="4 7" id="KW-0812">Transmembrane</keyword>
<evidence type="ECO:0000313" key="12">
    <source>
        <dbReference type="EMBL" id="QOJ90438.1"/>
    </source>
</evidence>
<evidence type="ECO:0000259" key="10">
    <source>
        <dbReference type="Pfam" id="PF00924"/>
    </source>
</evidence>
<dbReference type="InterPro" id="IPR045275">
    <property type="entry name" value="MscS_archaea/bacteria_type"/>
</dbReference>
<comment type="function">
    <text evidence="7">Mechanosensitive channel that participates in the regulation of osmotic pressure changes within the cell, opening in response to stretch forces in the membrane lipid bilayer, without the need for other proteins. Contributes to normal resistance to hypoosmotic shock. Forms an ion channel of 1.0 nanosiemens conductance with a slight preference for anions.</text>
</comment>
<evidence type="ECO:0000256" key="4">
    <source>
        <dbReference type="ARBA" id="ARBA00022692"/>
    </source>
</evidence>
<dbReference type="InterPro" id="IPR049278">
    <property type="entry name" value="MS_channel_C"/>
</dbReference>
<comment type="similarity">
    <text evidence="2 7">Belongs to the MscS (TC 1.A.23) family.</text>
</comment>
<keyword evidence="13" id="KW-1185">Reference proteome</keyword>
<dbReference type="Pfam" id="PF21082">
    <property type="entry name" value="MS_channel_3rd"/>
    <property type="match status" value="1"/>
</dbReference>
<evidence type="ECO:0000256" key="7">
    <source>
        <dbReference type="RuleBase" id="RU369025"/>
    </source>
</evidence>
<keyword evidence="7" id="KW-0813">Transport</keyword>
<comment type="subunit">
    <text evidence="7">Homoheptamer.</text>
</comment>
<dbReference type="InterPro" id="IPR011066">
    <property type="entry name" value="MscS_channel_C_sf"/>
</dbReference>
<dbReference type="PANTHER" id="PTHR30221:SF18">
    <property type="entry name" value="SLL0590 PROTEIN"/>
    <property type="match status" value="1"/>
</dbReference>
<keyword evidence="7" id="KW-0997">Cell inner membrane</keyword>
<evidence type="ECO:0000256" key="5">
    <source>
        <dbReference type="ARBA" id="ARBA00022989"/>
    </source>
</evidence>
<name>A0A7L9GEH4_9PSED</name>
<dbReference type="PANTHER" id="PTHR30221">
    <property type="entry name" value="SMALL-CONDUCTANCE MECHANOSENSITIVE CHANNEL"/>
    <property type="match status" value="1"/>
</dbReference>
<protein>
    <recommendedName>
        <fullName evidence="7">Small-conductance mechanosensitive channel</fullName>
    </recommendedName>
</protein>
<comment type="subcellular location">
    <subcellularLocation>
        <location evidence="7">Cell inner membrane</location>
        <topology evidence="7">Multi-pass membrane protein</topology>
    </subcellularLocation>
    <subcellularLocation>
        <location evidence="1">Cell membrane</location>
        <topology evidence="1">Multi-pass membrane protein</topology>
    </subcellularLocation>
</comment>
<keyword evidence="5 7" id="KW-1133">Transmembrane helix</keyword>
<evidence type="ECO:0000256" key="3">
    <source>
        <dbReference type="ARBA" id="ARBA00022475"/>
    </source>
</evidence>
<dbReference type="SUPFAM" id="SSF82689">
    <property type="entry name" value="Mechanosensitive channel protein MscS (YggB), C-terminal domain"/>
    <property type="match status" value="1"/>
</dbReference>
<keyword evidence="9" id="KW-0732">Signal</keyword>
<organism evidence="12 13">
    <name type="scientific">Pseudomonas taiwanensis</name>
    <dbReference type="NCBI Taxonomy" id="470150"/>
    <lineage>
        <taxon>Bacteria</taxon>
        <taxon>Pseudomonadati</taxon>
        <taxon>Pseudomonadota</taxon>
        <taxon>Gammaproteobacteria</taxon>
        <taxon>Pseudomonadales</taxon>
        <taxon>Pseudomonadaceae</taxon>
        <taxon>Pseudomonas</taxon>
    </lineage>
</organism>
<dbReference type="AlphaFoldDB" id="A0A7L9GEH4"/>
<comment type="caution">
    <text evidence="7">Lacks conserved residue(s) required for the propagation of feature annotation.</text>
</comment>
<evidence type="ECO:0000313" key="13">
    <source>
        <dbReference type="Proteomes" id="UP000593847"/>
    </source>
</evidence>
<dbReference type="Gene3D" id="2.30.30.60">
    <property type="match status" value="1"/>
</dbReference>
<dbReference type="KEGG" id="ptai:ICN73_21590"/>
<feature type="domain" description="Mechanosensitive ion channel MscS" evidence="10">
    <location>
        <begin position="359"/>
        <end position="420"/>
    </location>
</feature>
<proteinExistence type="inferred from homology"/>
<dbReference type="GO" id="GO:0008381">
    <property type="term" value="F:mechanosensitive monoatomic ion channel activity"/>
    <property type="evidence" value="ECO:0007669"/>
    <property type="project" value="InterPro"/>
</dbReference>
<feature type="transmembrane region" description="Helical" evidence="7">
    <location>
        <begin position="311"/>
        <end position="328"/>
    </location>
</feature>
<feature type="domain" description="Mechanosensitive ion channel MscS C-terminal" evidence="11">
    <location>
        <begin position="429"/>
        <end position="514"/>
    </location>
</feature>
<evidence type="ECO:0000256" key="1">
    <source>
        <dbReference type="ARBA" id="ARBA00004651"/>
    </source>
</evidence>
<evidence type="ECO:0000256" key="6">
    <source>
        <dbReference type="ARBA" id="ARBA00023136"/>
    </source>
</evidence>
<dbReference type="Pfam" id="PF00924">
    <property type="entry name" value="MS_channel_2nd"/>
    <property type="match status" value="1"/>
</dbReference>
<evidence type="ECO:0000256" key="2">
    <source>
        <dbReference type="ARBA" id="ARBA00008017"/>
    </source>
</evidence>
<dbReference type="InterPro" id="IPR010920">
    <property type="entry name" value="LSM_dom_sf"/>
</dbReference>
<feature type="chain" id="PRO_5031208707" description="Small-conductance mechanosensitive channel" evidence="9">
    <location>
        <begin position="28"/>
        <end position="545"/>
    </location>
</feature>
<dbReference type="Gene3D" id="3.30.70.100">
    <property type="match status" value="1"/>
</dbReference>
<dbReference type="GO" id="GO:0005886">
    <property type="term" value="C:plasma membrane"/>
    <property type="evidence" value="ECO:0007669"/>
    <property type="project" value="UniProtKB-SubCell"/>
</dbReference>
<feature type="signal peptide" evidence="9">
    <location>
        <begin position="1"/>
        <end position="27"/>
    </location>
</feature>
<evidence type="ECO:0000256" key="8">
    <source>
        <dbReference type="SAM" id="MobiDB-lite"/>
    </source>
</evidence>
<reference evidence="12" key="1">
    <citation type="submission" date="2020-09" db="EMBL/GenBank/DDBJ databases">
        <title>Complete genome sequence of Pseudomonas taiwanensis CC, a plant growth-promoting and biotite-weathering strain.</title>
        <authorList>
            <person name="Cheng C."/>
        </authorList>
    </citation>
    <scope>NUCLEOTIDE SEQUENCE [LARGE SCALE GENOMIC DNA]</scope>
    <source>
        <strain evidence="12">WRS8</strain>
    </source>
</reference>
<dbReference type="InterPro" id="IPR023408">
    <property type="entry name" value="MscS_beta-dom_sf"/>
</dbReference>
<sequence length="545" mass="60532">MGNKRRFGRAAGLMLLIHVLFSPLLHADTPQPGPEIEGVIAEPAPLTVINRTVLVFRATLLGETPTVRAQRAKKVIEDTLQETNDLEVRVDPILHNYLVLLGGRRAFIVTPLDAAADTITTGEAAEQAAENLRLVVEETRQARSLRFLLTAIGYSAAATLVFFMLVKAAGYCRRKLLGLLPKLMGKHSERLKVGHTQLFDLQNLYYLIDRSLWLLYWLVVLLFCYQWLGFVLSQFPYTRSWGESLNIHLMALLNYLISGILRAMPGLAVALSIFFIARGISAFSKRVLRRMARPGTLKWLTAETLQPTMRLTSLAIWLFALVMAYPYLPGSGTDAFKGLSVLLGLMVSLGATSVIGQGAAGLILTYTRTLRVGEFVRVGDYEGTVTEVGMFTTTIRTGLGEVLTLPNSMITGSVTKNYSRIVQGPGYVVDTVVTIGYDTPWRQVEAMLLEAARRTDGVLQTPMPQVFQTALSDFYPEYRLVAQAIPSEPRPRAQLLSLLHANIQDVFNEYGVQIMSPHYLSDPEQPKWVPKEQWHAAPSKPENTA</sequence>